<keyword evidence="1" id="KW-1133">Transmembrane helix</keyword>
<keyword evidence="1" id="KW-0472">Membrane</keyword>
<feature type="transmembrane region" description="Helical" evidence="1">
    <location>
        <begin position="12"/>
        <end position="34"/>
    </location>
</feature>
<dbReference type="AlphaFoldDB" id="A0A8D9EA17"/>
<proteinExistence type="predicted"/>
<accession>A0A8D9EA17</accession>
<dbReference type="EMBL" id="HBUF01460721">
    <property type="protein sequence ID" value="CAG6744150.1"/>
    <property type="molecule type" value="Transcribed_RNA"/>
</dbReference>
<protein>
    <submittedName>
        <fullName evidence="2">Uncharacterized protein</fullName>
    </submittedName>
</protein>
<feature type="transmembrane region" description="Helical" evidence="1">
    <location>
        <begin position="91"/>
        <end position="117"/>
    </location>
</feature>
<name>A0A8D9EA17_9HEMI</name>
<reference evidence="2" key="1">
    <citation type="submission" date="2021-05" db="EMBL/GenBank/DDBJ databases">
        <authorList>
            <person name="Alioto T."/>
            <person name="Alioto T."/>
            <person name="Gomez Garrido J."/>
        </authorList>
    </citation>
    <scope>NUCLEOTIDE SEQUENCE</scope>
</reference>
<organism evidence="2">
    <name type="scientific">Cacopsylla melanoneura</name>
    <dbReference type="NCBI Taxonomy" id="428564"/>
    <lineage>
        <taxon>Eukaryota</taxon>
        <taxon>Metazoa</taxon>
        <taxon>Ecdysozoa</taxon>
        <taxon>Arthropoda</taxon>
        <taxon>Hexapoda</taxon>
        <taxon>Insecta</taxon>
        <taxon>Pterygota</taxon>
        <taxon>Neoptera</taxon>
        <taxon>Paraneoptera</taxon>
        <taxon>Hemiptera</taxon>
        <taxon>Sternorrhyncha</taxon>
        <taxon>Psylloidea</taxon>
        <taxon>Psyllidae</taxon>
        <taxon>Psyllinae</taxon>
        <taxon>Cacopsylla</taxon>
    </lineage>
</organism>
<sequence>MFSDFLSTCFPLFSYQSHVFLFLTNLLPIILFPLSCQSRTNKEQTHIFYGRAMKQCGGREGKRGDQKVKFLAKKNGKEKKKKFKEKRGKEWLHVLLIVNHCETPLCILHTIITLHYISKLQ</sequence>
<evidence type="ECO:0000313" key="2">
    <source>
        <dbReference type="EMBL" id="CAG6744150.1"/>
    </source>
</evidence>
<keyword evidence="1" id="KW-0812">Transmembrane</keyword>
<evidence type="ECO:0000256" key="1">
    <source>
        <dbReference type="SAM" id="Phobius"/>
    </source>
</evidence>